<comment type="caution">
    <text evidence="2">The sequence shown here is derived from an EMBL/GenBank/DDBJ whole genome shotgun (WGS) entry which is preliminary data.</text>
</comment>
<dbReference type="InterPro" id="IPR029068">
    <property type="entry name" value="Glyas_Bleomycin-R_OHBP_Dase"/>
</dbReference>
<accession>A0A5C9A0T5</accession>
<dbReference type="EMBL" id="VRZA01000003">
    <property type="protein sequence ID" value="TXS93669.1"/>
    <property type="molecule type" value="Genomic_DNA"/>
</dbReference>
<dbReference type="Pfam" id="PF00903">
    <property type="entry name" value="Glyoxalase"/>
    <property type="match status" value="1"/>
</dbReference>
<sequence length="147" mass="16399">MKSQALFHLALPVDDLAAAARFYGEVLGCSRGRESSRWIDWDFWGHQLVTHLVGPGEVPAAATNPVDGEAVPASHFGVILPWEQVEALEARLKDHLVPFVIEPTVRFAGRQGEQRTFFVRDPAGNHLEFKAFRNLDMLFATDGLDYP</sequence>
<dbReference type="Gene3D" id="3.10.180.10">
    <property type="entry name" value="2,3-Dihydroxybiphenyl 1,2-Dioxygenase, domain 1"/>
    <property type="match status" value="1"/>
</dbReference>
<dbReference type="SUPFAM" id="SSF54593">
    <property type="entry name" value="Glyoxalase/Bleomycin resistance protein/Dihydroxybiphenyl dioxygenase"/>
    <property type="match status" value="1"/>
</dbReference>
<keyword evidence="3" id="KW-1185">Reference proteome</keyword>
<name>A0A5C9A0T5_9GAMM</name>
<proteinExistence type="predicted"/>
<evidence type="ECO:0000259" key="1">
    <source>
        <dbReference type="PROSITE" id="PS51819"/>
    </source>
</evidence>
<dbReference type="PROSITE" id="PS51819">
    <property type="entry name" value="VOC"/>
    <property type="match status" value="1"/>
</dbReference>
<feature type="domain" description="VOC" evidence="1">
    <location>
        <begin position="5"/>
        <end position="132"/>
    </location>
</feature>
<dbReference type="InterPro" id="IPR037523">
    <property type="entry name" value="VOC_core"/>
</dbReference>
<dbReference type="RefSeq" id="WP_148068013.1">
    <property type="nucleotide sequence ID" value="NZ_VRZA01000003.1"/>
</dbReference>
<dbReference type="AlphaFoldDB" id="A0A5C9A0T5"/>
<evidence type="ECO:0000313" key="2">
    <source>
        <dbReference type="EMBL" id="TXS93669.1"/>
    </source>
</evidence>
<dbReference type="InterPro" id="IPR004360">
    <property type="entry name" value="Glyas_Fos-R_dOase_dom"/>
</dbReference>
<reference evidence="2 3" key="1">
    <citation type="submission" date="2019-08" db="EMBL/GenBank/DDBJ databases">
        <title>Parahaliea maris sp. nov., isolated from the surface seawater.</title>
        <authorList>
            <person name="Liu Y."/>
        </authorList>
    </citation>
    <scope>NUCLEOTIDE SEQUENCE [LARGE SCALE GENOMIC DNA]</scope>
    <source>
        <strain evidence="2 3">HSLHS9</strain>
    </source>
</reference>
<evidence type="ECO:0000313" key="3">
    <source>
        <dbReference type="Proteomes" id="UP000321039"/>
    </source>
</evidence>
<dbReference type="PANTHER" id="PTHR39434">
    <property type="match status" value="1"/>
</dbReference>
<dbReference type="Proteomes" id="UP000321039">
    <property type="component" value="Unassembled WGS sequence"/>
</dbReference>
<organism evidence="2 3">
    <name type="scientific">Parahaliea maris</name>
    <dbReference type="NCBI Taxonomy" id="2716870"/>
    <lineage>
        <taxon>Bacteria</taxon>
        <taxon>Pseudomonadati</taxon>
        <taxon>Pseudomonadota</taxon>
        <taxon>Gammaproteobacteria</taxon>
        <taxon>Cellvibrionales</taxon>
        <taxon>Halieaceae</taxon>
        <taxon>Parahaliea</taxon>
    </lineage>
</organism>
<gene>
    <name evidence="2" type="ORF">FV139_08485</name>
</gene>
<dbReference type="PANTHER" id="PTHR39434:SF1">
    <property type="entry name" value="VOC DOMAIN-CONTAINING PROTEIN"/>
    <property type="match status" value="1"/>
</dbReference>
<protein>
    <submittedName>
        <fullName evidence="2">Glyoxalase</fullName>
    </submittedName>
</protein>